<keyword evidence="2" id="KW-1185">Reference proteome</keyword>
<organism evidence="1 2">
    <name type="scientific">Paramarasmius palmivorus</name>
    <dbReference type="NCBI Taxonomy" id="297713"/>
    <lineage>
        <taxon>Eukaryota</taxon>
        <taxon>Fungi</taxon>
        <taxon>Dikarya</taxon>
        <taxon>Basidiomycota</taxon>
        <taxon>Agaricomycotina</taxon>
        <taxon>Agaricomycetes</taxon>
        <taxon>Agaricomycetidae</taxon>
        <taxon>Agaricales</taxon>
        <taxon>Marasmiineae</taxon>
        <taxon>Marasmiaceae</taxon>
        <taxon>Paramarasmius</taxon>
    </lineage>
</organism>
<accession>A0AAW0BIJ8</accession>
<dbReference type="EMBL" id="JAYKXP010000108">
    <property type="protein sequence ID" value="KAK7026026.1"/>
    <property type="molecule type" value="Genomic_DNA"/>
</dbReference>
<dbReference type="Pfam" id="PF13489">
    <property type="entry name" value="Methyltransf_23"/>
    <property type="match status" value="1"/>
</dbReference>
<evidence type="ECO:0000313" key="1">
    <source>
        <dbReference type="EMBL" id="KAK7026026.1"/>
    </source>
</evidence>
<dbReference type="CDD" id="cd02440">
    <property type="entry name" value="AdoMet_MTases"/>
    <property type="match status" value="1"/>
</dbReference>
<dbReference type="Proteomes" id="UP001383192">
    <property type="component" value="Unassembled WGS sequence"/>
</dbReference>
<protein>
    <recommendedName>
        <fullName evidence="3">S-adenosyl-L-methionine-dependent methyltransferase</fullName>
    </recommendedName>
</protein>
<dbReference type="SUPFAM" id="SSF53335">
    <property type="entry name" value="S-adenosyl-L-methionine-dependent methyltransferases"/>
    <property type="match status" value="1"/>
</dbReference>
<dbReference type="Gene3D" id="3.40.50.150">
    <property type="entry name" value="Vaccinia Virus protein VP39"/>
    <property type="match status" value="1"/>
</dbReference>
<dbReference type="InterPro" id="IPR029063">
    <property type="entry name" value="SAM-dependent_MTases_sf"/>
</dbReference>
<reference evidence="1 2" key="1">
    <citation type="submission" date="2024-01" db="EMBL/GenBank/DDBJ databases">
        <title>A draft genome for a cacao thread blight-causing isolate of Paramarasmius palmivorus.</title>
        <authorList>
            <person name="Baruah I.K."/>
            <person name="Bukari Y."/>
            <person name="Amoako-Attah I."/>
            <person name="Meinhardt L.W."/>
            <person name="Bailey B.A."/>
            <person name="Cohen S.P."/>
        </authorList>
    </citation>
    <scope>NUCLEOTIDE SEQUENCE [LARGE SCALE GENOMIC DNA]</scope>
    <source>
        <strain evidence="1 2">GH-12</strain>
    </source>
</reference>
<name>A0AAW0BIJ8_9AGAR</name>
<proteinExistence type="predicted"/>
<dbReference type="AlphaFoldDB" id="A0AAW0BIJ8"/>
<evidence type="ECO:0000313" key="2">
    <source>
        <dbReference type="Proteomes" id="UP001383192"/>
    </source>
</evidence>
<evidence type="ECO:0008006" key="3">
    <source>
        <dbReference type="Google" id="ProtNLM"/>
    </source>
</evidence>
<gene>
    <name evidence="1" type="ORF">VNI00_015743</name>
</gene>
<comment type="caution">
    <text evidence="1">The sequence shown here is derived from an EMBL/GenBank/DDBJ whole genome shotgun (WGS) entry which is preliminary data.</text>
</comment>
<sequence>MDGRLYTSSTTAPYPLPVDTPEMSRVDVQHGILRDLIGENYVGPVLAVLAPENGRRKTVVDIGTGRGKWLIEMAAEFPHVDFIGLDIVPISPQYDLPANVLFEVHDINEQTRFAAGSVDFFHARSVSMTVRDFGTIINEAARILRPGGLFFSGEWTRSAAFHPQMNLTPTVDAVHFSHFFQVLGSALEQARGILPVADTIPQKILDTGLFRDITAQLFRMPIGDEGPWQGDQEWMRLGKVYRACIRRYVASCKRVLLEVGLTETQYDALYQNVLAEINNVPGLIGEYNTVCAIKL</sequence>
<dbReference type="PANTHER" id="PTHR43591">
    <property type="entry name" value="METHYLTRANSFERASE"/>
    <property type="match status" value="1"/>
</dbReference>